<accession>A0A430FUD4</accession>
<keyword evidence="3" id="KW-1185">Reference proteome</keyword>
<feature type="compositionally biased region" description="Pro residues" evidence="1">
    <location>
        <begin position="129"/>
        <end position="140"/>
    </location>
</feature>
<dbReference type="OrthoDB" id="4966962at2"/>
<name>A0A430FUD4_9BIFI</name>
<evidence type="ECO:0000313" key="2">
    <source>
        <dbReference type="EMBL" id="RSX56769.1"/>
    </source>
</evidence>
<dbReference type="EMBL" id="QXGK01000008">
    <property type="protein sequence ID" value="RSX56769.1"/>
    <property type="molecule type" value="Genomic_DNA"/>
</dbReference>
<proteinExistence type="predicted"/>
<organism evidence="2 3">
    <name type="scientific">Bifidobacterium samirii</name>
    <dbReference type="NCBI Taxonomy" id="2306974"/>
    <lineage>
        <taxon>Bacteria</taxon>
        <taxon>Bacillati</taxon>
        <taxon>Actinomycetota</taxon>
        <taxon>Actinomycetes</taxon>
        <taxon>Bifidobacteriales</taxon>
        <taxon>Bifidobacteriaceae</taxon>
        <taxon>Bifidobacterium</taxon>
    </lineage>
</organism>
<reference evidence="2 3" key="1">
    <citation type="submission" date="2018-09" db="EMBL/GenBank/DDBJ databases">
        <title>Characterization of the phylogenetic diversity of five novel species belonging to the genus Bifidobacterium.</title>
        <authorList>
            <person name="Lugli G.A."/>
            <person name="Duranti S."/>
            <person name="Milani C."/>
        </authorList>
    </citation>
    <scope>NUCLEOTIDE SEQUENCE [LARGE SCALE GENOMIC DNA]</scope>
    <source>
        <strain evidence="2 3">2033B</strain>
    </source>
</reference>
<sequence length="140" mass="15843">MAYATTLDVADELGHDIQDNTPESRQITKWIERAERTIRLRVPILDQWCTDPDYLATVIDIESAAVARKALNPEGIRTIMTQIDDANLQKTIDTTRSTGEITILDTEWELLMRTPASEFGTLTAQTDPQPIPYPHYPPAY</sequence>
<protein>
    <submittedName>
        <fullName evidence="2">Phage protein Gp19/Gp15/Gp42</fullName>
    </submittedName>
</protein>
<dbReference type="Proteomes" id="UP000287470">
    <property type="component" value="Unassembled WGS sequence"/>
</dbReference>
<comment type="caution">
    <text evidence="2">The sequence shown here is derived from an EMBL/GenBank/DDBJ whole genome shotgun (WGS) entry which is preliminary data.</text>
</comment>
<evidence type="ECO:0000256" key="1">
    <source>
        <dbReference type="SAM" id="MobiDB-lite"/>
    </source>
</evidence>
<dbReference type="RefSeq" id="WP_125968303.1">
    <property type="nucleotide sequence ID" value="NZ_QXGK01000008.1"/>
</dbReference>
<evidence type="ECO:0000313" key="3">
    <source>
        <dbReference type="Proteomes" id="UP000287470"/>
    </source>
</evidence>
<feature type="region of interest" description="Disordered" evidence="1">
    <location>
        <begin position="121"/>
        <end position="140"/>
    </location>
</feature>
<dbReference type="AlphaFoldDB" id="A0A430FUD4"/>
<gene>
    <name evidence="2" type="ORF">D2E24_1059</name>
</gene>